<dbReference type="VEuPathDB" id="PlasmoDB:PRELSG_0608900"/>
<evidence type="ECO:0000313" key="2">
    <source>
        <dbReference type="Proteomes" id="UP000220158"/>
    </source>
</evidence>
<dbReference type="RefSeq" id="XP_028532122.1">
    <property type="nucleotide sequence ID" value="XM_028675543.1"/>
</dbReference>
<dbReference type="KEGG" id="prel:PRELSG_0608900"/>
<dbReference type="OrthoDB" id="381295at2759"/>
<evidence type="ECO:0008006" key="3">
    <source>
        <dbReference type="Google" id="ProtNLM"/>
    </source>
</evidence>
<dbReference type="SUPFAM" id="SSF160909">
    <property type="entry name" value="ATP12-like"/>
    <property type="match status" value="2"/>
</dbReference>
<dbReference type="PANTHER" id="PTHR21013">
    <property type="entry name" value="ATP SYNTHASE MITOCHONDRIAL F1 COMPLEX ASSEMBLY FACTOR 2/ATP12 PROTEIN, MITOCHONDRIAL PRECURSOR"/>
    <property type="match status" value="1"/>
</dbReference>
<dbReference type="InterPro" id="IPR011419">
    <property type="entry name" value="ATP12_ATP_synth-F1-assembly"/>
</dbReference>
<accession>A0A1J1H687</accession>
<dbReference type="Gene3D" id="1.10.3580.10">
    <property type="entry name" value="ATP12 ATPase"/>
    <property type="match status" value="1"/>
</dbReference>
<dbReference type="AlphaFoldDB" id="A0A1J1H687"/>
<name>A0A1J1H687_PLARL</name>
<dbReference type="GeneID" id="39735215"/>
<organism evidence="1 2">
    <name type="scientific">Plasmodium relictum</name>
    <dbReference type="NCBI Taxonomy" id="85471"/>
    <lineage>
        <taxon>Eukaryota</taxon>
        <taxon>Sar</taxon>
        <taxon>Alveolata</taxon>
        <taxon>Apicomplexa</taxon>
        <taxon>Aconoidasida</taxon>
        <taxon>Haemosporida</taxon>
        <taxon>Plasmodiidae</taxon>
        <taxon>Plasmodium</taxon>
        <taxon>Plasmodium (Haemamoeba)</taxon>
    </lineage>
</organism>
<protein>
    <recommendedName>
        <fullName evidence="3">ATP synthase mitochondrial F1 complex assembly factor 2</fullName>
    </recommendedName>
</protein>
<proteinExistence type="predicted"/>
<dbReference type="GO" id="GO:0033615">
    <property type="term" value="P:mitochondrial proton-transporting ATP synthase complex assembly"/>
    <property type="evidence" value="ECO:0007669"/>
    <property type="project" value="TreeGrafter"/>
</dbReference>
<reference evidence="1 2" key="1">
    <citation type="submission" date="2015-04" db="EMBL/GenBank/DDBJ databases">
        <authorList>
            <consortium name="Pathogen Informatics"/>
        </authorList>
    </citation>
    <scope>NUCLEOTIDE SEQUENCE [LARGE SCALE GENOMIC DNA]</scope>
    <source>
        <strain evidence="1 2">SGS1</strain>
    </source>
</reference>
<evidence type="ECO:0000313" key="1">
    <source>
        <dbReference type="EMBL" id="CRG99114.1"/>
    </source>
</evidence>
<sequence length="400" mass="47992">MKSNTFNNNLFKIFKKYGSSYIWFTNNKQNLKKFCNLKNIDLKKNSHTNKIEIFIDDKILLTNSKNVFSLENFDLCFLIKLELLKNKNEMDILKMPLTLSSNNLIDFINSKKGNQTLEKYDYKDKNFLKDITNNVNYLKNFKSDKVNYNNGNGIGINEKNKIEDYNIKKNSSFSKNTYYEDNIYKNNFCQNNLTDIHCSNNDKNTYMFNYFETERTLIENKIYENFKNDLIFYSNNEKNMLNTDKKCLENSISLPSSLNYIENYKINNLYKEESDTFDMFIKMFEKMHEVKLNKAKNFETPIQNQNAQEKVQTLIKNMNDSEIFIFYKCTQILNSFIFTYLFLNNHLNYKEVYRYCNLEYIYQFFKWGYVFDVNIIKDSNALLMLSSLRLINKILKKKKV</sequence>
<dbReference type="PANTHER" id="PTHR21013:SF10">
    <property type="entry name" value="ATP SYNTHASE MITOCHONDRIAL F1 COMPLEX ASSEMBLY FACTOR 2"/>
    <property type="match status" value="1"/>
</dbReference>
<dbReference type="GO" id="GO:0005739">
    <property type="term" value="C:mitochondrion"/>
    <property type="evidence" value="ECO:0007669"/>
    <property type="project" value="TreeGrafter"/>
</dbReference>
<dbReference type="OMA" id="FESFDLC"/>
<dbReference type="Proteomes" id="UP000220158">
    <property type="component" value="Chromosome 6"/>
</dbReference>
<dbReference type="InterPro" id="IPR023335">
    <property type="entry name" value="ATP12_ortho_dom_sf"/>
</dbReference>
<keyword evidence="2" id="KW-1185">Reference proteome</keyword>
<gene>
    <name evidence="1" type="ORF">PRELSG_0608900</name>
</gene>
<dbReference type="EMBL" id="LN835301">
    <property type="protein sequence ID" value="CRG99114.1"/>
    <property type="molecule type" value="Genomic_DNA"/>
</dbReference>